<evidence type="ECO:0000313" key="3">
    <source>
        <dbReference type="EMBL" id="RIJ50408.1"/>
    </source>
</evidence>
<dbReference type="SUPFAM" id="SSF51126">
    <property type="entry name" value="Pectin lyase-like"/>
    <property type="match status" value="2"/>
</dbReference>
<evidence type="ECO:0000256" key="1">
    <source>
        <dbReference type="SAM" id="SignalP"/>
    </source>
</evidence>
<dbReference type="EMBL" id="QWGR01000001">
    <property type="protein sequence ID" value="RIJ50408.1"/>
    <property type="molecule type" value="Genomic_DNA"/>
</dbReference>
<keyword evidence="4" id="KW-1185">Reference proteome</keyword>
<name>A0A399T3I2_9BACT</name>
<feature type="chain" id="PRO_5017356763" evidence="1">
    <location>
        <begin position="19"/>
        <end position="758"/>
    </location>
</feature>
<dbReference type="InterPro" id="IPR011050">
    <property type="entry name" value="Pectin_lyase_fold/virulence"/>
</dbReference>
<dbReference type="AlphaFoldDB" id="A0A399T3I2"/>
<dbReference type="SMART" id="SM00710">
    <property type="entry name" value="PbH1"/>
    <property type="match status" value="7"/>
</dbReference>
<reference evidence="3 4" key="1">
    <citation type="submission" date="2018-08" db="EMBL/GenBank/DDBJ databases">
        <title>Pallidiluteibacterium maritimus gen. nov., sp. nov., isolated from coastal sediment.</title>
        <authorList>
            <person name="Zhou L.Y."/>
        </authorList>
    </citation>
    <scope>NUCLEOTIDE SEQUENCE [LARGE SCALE GENOMIC DNA]</scope>
    <source>
        <strain evidence="3 4">XSD2</strain>
    </source>
</reference>
<dbReference type="OrthoDB" id="9763537at2"/>
<feature type="domain" description="Right handed beta helix" evidence="2">
    <location>
        <begin position="469"/>
        <end position="593"/>
    </location>
</feature>
<evidence type="ECO:0000313" key="4">
    <source>
        <dbReference type="Proteomes" id="UP000265926"/>
    </source>
</evidence>
<dbReference type="Proteomes" id="UP000265926">
    <property type="component" value="Unassembled WGS sequence"/>
</dbReference>
<dbReference type="Gene3D" id="2.160.20.10">
    <property type="entry name" value="Single-stranded right-handed beta-helix, Pectin lyase-like"/>
    <property type="match status" value="3"/>
</dbReference>
<feature type="domain" description="Right handed beta helix" evidence="2">
    <location>
        <begin position="326"/>
        <end position="378"/>
    </location>
</feature>
<dbReference type="RefSeq" id="WP_119435878.1">
    <property type="nucleotide sequence ID" value="NZ_QWGR01000001.1"/>
</dbReference>
<dbReference type="InterPro" id="IPR006626">
    <property type="entry name" value="PbH1"/>
</dbReference>
<organism evidence="3 4">
    <name type="scientific">Maribellus luteus</name>
    <dbReference type="NCBI Taxonomy" id="2305463"/>
    <lineage>
        <taxon>Bacteria</taxon>
        <taxon>Pseudomonadati</taxon>
        <taxon>Bacteroidota</taxon>
        <taxon>Bacteroidia</taxon>
        <taxon>Marinilabiliales</taxon>
        <taxon>Prolixibacteraceae</taxon>
        <taxon>Maribellus</taxon>
    </lineage>
</organism>
<dbReference type="PANTHER" id="PTHR36453:SF1">
    <property type="entry name" value="RIGHT HANDED BETA HELIX DOMAIN-CONTAINING PROTEIN"/>
    <property type="match status" value="1"/>
</dbReference>
<gene>
    <name evidence="3" type="ORF">D1614_00250</name>
</gene>
<sequence length="758" mass="85718">MKYLFLAILLISLGTLNAQNQANRLRKEIYVAVNGDDTNPGTKDKPVATLEGARNLIRHYKSINVISAEGITIWIGKGSYEQQEPLVLNENDSGKPGASIIWRANPDEKVSIIGGKRIPSEQFSRVKSNSVLKRLSKEARNNVLEADLKQLGISDFGEIKQYGHAMSVTNAPIEVFFNNEAMTLARYPNEGYVKIGKVIDKGSVPRNRDYSNRGGVFEYTDPRHDKWAGQDDVWFQGSFMYGYADDNILVESIDTKKKQVKLAMPSLYGVGSGRDFRHYVAYNILEELDSPGEWYVDKEAGMLYFWPPGDMENASIMVSILEEPIVCLEGASYVSIRDLTIEVGRGIGVYLERGSNNLIAGCTVRNVGTSGIFMGQGAKQTFPMVTHDDYEGVPVSRMVGNLQGHIYKYTSWDRKAGANHKILSCDVYNTGSGGIYLSGGSKRNLIPGNNTAENCKVYRYNRRNKFLWAGINIDGCGNRIAHCEIFDSEWQGIYVHGNDHLFEYNNIHHVTLNSDDTSPWYIGRDPSDRGNVIRYNYFHHCGNPNRMNMGIYCDDSSTDVLVFGNVFYKMNTKHGVLFTNSGWDLKMKNNIVIEPISYTAYFSAHYYTWYKGGAKNMFGEDGLLRRRLTENVNIYESPYSDRYPGLLNYLDLIVEGKQWEGMRSRRNVLSGNLIIGGAEHPLHLAGGEHAQCEDVNNFRTDEDPGFVDYENEDFNLKPDSEVFKKIRGFKPVPFDKMGLYKDEYRIDKLKIRTAMPVK</sequence>
<dbReference type="Pfam" id="PF13229">
    <property type="entry name" value="Beta_helix"/>
    <property type="match status" value="2"/>
</dbReference>
<keyword evidence="1" id="KW-0732">Signal</keyword>
<comment type="caution">
    <text evidence="3">The sequence shown here is derived from an EMBL/GenBank/DDBJ whole genome shotgun (WGS) entry which is preliminary data.</text>
</comment>
<feature type="signal peptide" evidence="1">
    <location>
        <begin position="1"/>
        <end position="18"/>
    </location>
</feature>
<accession>A0A399T3I2</accession>
<dbReference type="InterPro" id="IPR012334">
    <property type="entry name" value="Pectin_lyas_fold"/>
</dbReference>
<evidence type="ECO:0000259" key="2">
    <source>
        <dbReference type="Pfam" id="PF13229"/>
    </source>
</evidence>
<dbReference type="InterPro" id="IPR039448">
    <property type="entry name" value="Beta_helix"/>
</dbReference>
<proteinExistence type="predicted"/>
<dbReference type="PANTHER" id="PTHR36453">
    <property type="entry name" value="SECRETED PROTEIN-RELATED"/>
    <property type="match status" value="1"/>
</dbReference>
<protein>
    <submittedName>
        <fullName evidence="3">Right-handed parallel beta-helix repeat-containing protein</fullName>
    </submittedName>
</protein>